<dbReference type="EMBL" id="CP033923">
    <property type="protein sequence ID" value="AZA90064.1"/>
    <property type="molecule type" value="Genomic_DNA"/>
</dbReference>
<dbReference type="Proteomes" id="UP000278288">
    <property type="component" value="Chromosome"/>
</dbReference>
<protein>
    <submittedName>
        <fullName evidence="1">Uncharacterized protein</fullName>
    </submittedName>
</protein>
<proteinExistence type="predicted"/>
<evidence type="ECO:0000313" key="2">
    <source>
        <dbReference type="Proteomes" id="UP000278288"/>
    </source>
</evidence>
<dbReference type="KEGG" id="cnk:EG343_05235"/>
<gene>
    <name evidence="1" type="ORF">EG343_05235</name>
</gene>
<organism evidence="1 2">
    <name type="scientific">Chryseobacterium nakagawai</name>
    <dbReference type="NCBI Taxonomy" id="1241982"/>
    <lineage>
        <taxon>Bacteria</taxon>
        <taxon>Pseudomonadati</taxon>
        <taxon>Bacteroidota</taxon>
        <taxon>Flavobacteriia</taxon>
        <taxon>Flavobacteriales</taxon>
        <taxon>Weeksellaceae</taxon>
        <taxon>Chryseobacterium group</taxon>
        <taxon>Chryseobacterium</taxon>
    </lineage>
</organism>
<name>A0AAD1DQP9_CHRNA</name>
<accession>A0AAD1DQP9</accession>
<dbReference type="AlphaFoldDB" id="A0AAD1DQP9"/>
<sequence length="108" mass="12595">MLEKNLPPANVFLTDNGLVINKISYPAEQIEEITYMPVRNTLNKFSDDFFEIKANDGAVFYFLDKRPNWKFESPTMKLLNNHPLFSLKTKKREESSDGFSVFKKQKLS</sequence>
<keyword evidence="2" id="KW-1185">Reference proteome</keyword>
<reference evidence="1 2" key="1">
    <citation type="submission" date="2018-11" db="EMBL/GenBank/DDBJ databases">
        <title>Proposal to divide the Flavobacteriaceae and reorganize its genera based on Amino Acid Identity values calculated from whole genome sequences.</title>
        <authorList>
            <person name="Nicholson A.C."/>
            <person name="Gulvik C.A."/>
            <person name="Whitney A.M."/>
            <person name="Humrighouse B.W."/>
            <person name="Bell M."/>
            <person name="Holmes B."/>
            <person name="Steigerwalt A.G."/>
            <person name="Villarma A."/>
            <person name="Sheth M."/>
            <person name="Batra D."/>
            <person name="Pryor J."/>
            <person name="Bernardet J.-F."/>
            <person name="Hugo C."/>
            <person name="Kampfer P."/>
            <person name="Newman J."/>
            <person name="McQuiston J.R."/>
        </authorList>
    </citation>
    <scope>NUCLEOTIDE SEQUENCE [LARGE SCALE GENOMIC DNA]</scope>
    <source>
        <strain evidence="1 2">G0041</strain>
    </source>
</reference>
<evidence type="ECO:0000313" key="1">
    <source>
        <dbReference type="EMBL" id="AZA90064.1"/>
    </source>
</evidence>